<dbReference type="GO" id="GO:0045503">
    <property type="term" value="F:dynein light chain binding"/>
    <property type="evidence" value="ECO:0007669"/>
    <property type="project" value="TreeGrafter"/>
</dbReference>
<feature type="region of interest" description="Disordered" evidence="6">
    <location>
        <begin position="151"/>
        <end position="182"/>
    </location>
</feature>
<comment type="caution">
    <text evidence="7">The sequence shown here is derived from an EMBL/GenBank/DDBJ whole genome shotgun (WGS) entry which is preliminary data.</text>
</comment>
<dbReference type="Proteomes" id="UP001172673">
    <property type="component" value="Unassembled WGS sequence"/>
</dbReference>
<sequence>MSSLKEELAAKRARLAELRRQRELREEQYTTKRQSIGEAPSPGRTTEERRQEIDSLVDILIDRQRTRDSILPSPSRKGSRPSSIQDTGTGRVTPLQDVQRSARGAMREMATQTESADTSYPVYVDASAHEPALPKKEYITYTKGVQTEPYLEDSTQPQNQSENDEHSLHQKRRPSRRDLETDEEIRQALRKEIEEELRATLSRDSAASIIPSNEQHQRFPLRNLTNNELNAVVASTDFISFVERSSKVIERALDIDDEYDLLADYTRTSTLDDDDDDATPYSRSGKKSHSLRESFQLFSDRYTRRRIVSDIQFSPHFNELLLSSYTKNPSAPHEPAGLVLLWNSHAPSRPEYTFTASSDVLSARFSPFHPNLVIGGCYSGQICLWDTRTSGRTGQPVQKTPQSGSHLGHTHPVYSISVVGTPNAHNILTASMDGVVCSWSVDMLTQAQEYLVLNTPPPAKTDDLAPTSMSFPAADPTFFLVGTEEGTIYPCHRYDRAGAQAGVDTRIAYKGHTAPVMSSQFHPARGPVDLGDLMLSSSSDWSVRLWRVKPAASSSTTASSIVAGGAAPTVINPLLNLGREDLVYDAKWAPHKPSVFACATGSGELEVFDLSYDLEVPIAKATPTRGKNGVVPFRGLNKVAWEERRGSHIAVGGLDGVVTVFDVGKGLQCGNGEASMDEWVGMKRLVTRLEGGK</sequence>
<evidence type="ECO:0000256" key="3">
    <source>
        <dbReference type="ARBA" id="ARBA00022574"/>
    </source>
</evidence>
<feature type="compositionally biased region" description="Basic and acidic residues" evidence="6">
    <location>
        <begin position="21"/>
        <end position="30"/>
    </location>
</feature>
<protein>
    <recommendedName>
        <fullName evidence="9">Cytoplasmic dynein 1 intermediate chain 2</fullName>
    </recommendedName>
</protein>
<dbReference type="Pfam" id="PF00400">
    <property type="entry name" value="WD40"/>
    <property type="match status" value="2"/>
</dbReference>
<name>A0AA38XKD6_9EURO</name>
<evidence type="ECO:0000256" key="5">
    <source>
        <dbReference type="PROSITE-ProRule" id="PRU00221"/>
    </source>
</evidence>
<keyword evidence="8" id="KW-1185">Reference proteome</keyword>
<reference evidence="7" key="1">
    <citation type="submission" date="2022-10" db="EMBL/GenBank/DDBJ databases">
        <title>Culturing micro-colonial fungi from biological soil crusts in the Mojave desert and describing Neophaeococcomyces mojavensis, and introducing the new genera and species Taxawa tesnikishii.</title>
        <authorList>
            <person name="Kurbessoian T."/>
            <person name="Stajich J.E."/>
        </authorList>
    </citation>
    <scope>NUCLEOTIDE SEQUENCE</scope>
    <source>
        <strain evidence="7">TK_41</strain>
    </source>
</reference>
<keyword evidence="3 5" id="KW-0853">WD repeat</keyword>
<evidence type="ECO:0000256" key="1">
    <source>
        <dbReference type="ARBA" id="ARBA00004496"/>
    </source>
</evidence>
<dbReference type="PANTHER" id="PTHR12442:SF22">
    <property type="entry name" value="CYTOPLASMIC DYNEIN 1 INTERMEDIATE CHAIN-RELATED"/>
    <property type="match status" value="1"/>
</dbReference>
<dbReference type="SUPFAM" id="SSF50978">
    <property type="entry name" value="WD40 repeat-like"/>
    <property type="match status" value="1"/>
</dbReference>
<evidence type="ECO:0000313" key="8">
    <source>
        <dbReference type="Proteomes" id="UP001172673"/>
    </source>
</evidence>
<evidence type="ECO:0000256" key="4">
    <source>
        <dbReference type="ARBA" id="ARBA00022737"/>
    </source>
</evidence>
<evidence type="ECO:0000313" key="7">
    <source>
        <dbReference type="EMBL" id="KAJ9615031.1"/>
    </source>
</evidence>
<feature type="repeat" description="WD" evidence="5">
    <location>
        <begin position="509"/>
        <end position="556"/>
    </location>
</feature>
<dbReference type="GO" id="GO:0010970">
    <property type="term" value="P:transport along microtubule"/>
    <property type="evidence" value="ECO:0007669"/>
    <property type="project" value="TreeGrafter"/>
</dbReference>
<accession>A0AA38XKD6</accession>
<keyword evidence="4" id="KW-0677">Repeat</keyword>
<dbReference type="Gene3D" id="2.130.10.10">
    <property type="entry name" value="YVTN repeat-like/Quinoprotein amine dehydrogenase"/>
    <property type="match status" value="2"/>
</dbReference>
<dbReference type="GO" id="GO:0005737">
    <property type="term" value="C:cytoplasm"/>
    <property type="evidence" value="ECO:0007669"/>
    <property type="project" value="UniProtKB-SubCell"/>
</dbReference>
<dbReference type="InterPro" id="IPR050687">
    <property type="entry name" value="Dynein_IC"/>
</dbReference>
<dbReference type="EMBL" id="JAPDRK010000002">
    <property type="protein sequence ID" value="KAJ9615031.1"/>
    <property type="molecule type" value="Genomic_DNA"/>
</dbReference>
<dbReference type="AlphaFoldDB" id="A0AA38XKD6"/>
<keyword evidence="2" id="KW-0963">Cytoplasm</keyword>
<dbReference type="InterPro" id="IPR015943">
    <property type="entry name" value="WD40/YVTN_repeat-like_dom_sf"/>
</dbReference>
<evidence type="ECO:0008006" key="9">
    <source>
        <dbReference type="Google" id="ProtNLM"/>
    </source>
</evidence>
<evidence type="ECO:0000256" key="2">
    <source>
        <dbReference type="ARBA" id="ARBA00022490"/>
    </source>
</evidence>
<dbReference type="InterPro" id="IPR001680">
    <property type="entry name" value="WD40_rpt"/>
</dbReference>
<organism evidence="7 8">
    <name type="scientific">Cladophialophora chaetospira</name>
    <dbReference type="NCBI Taxonomy" id="386627"/>
    <lineage>
        <taxon>Eukaryota</taxon>
        <taxon>Fungi</taxon>
        <taxon>Dikarya</taxon>
        <taxon>Ascomycota</taxon>
        <taxon>Pezizomycotina</taxon>
        <taxon>Eurotiomycetes</taxon>
        <taxon>Chaetothyriomycetidae</taxon>
        <taxon>Chaetothyriales</taxon>
        <taxon>Herpotrichiellaceae</taxon>
        <taxon>Cladophialophora</taxon>
    </lineage>
</organism>
<dbReference type="PANTHER" id="PTHR12442">
    <property type="entry name" value="DYNEIN INTERMEDIATE CHAIN"/>
    <property type="match status" value="1"/>
</dbReference>
<feature type="compositionally biased region" description="Low complexity" evidence="6">
    <location>
        <begin position="72"/>
        <end position="83"/>
    </location>
</feature>
<proteinExistence type="predicted"/>
<dbReference type="GO" id="GO:0045504">
    <property type="term" value="F:dynein heavy chain binding"/>
    <property type="evidence" value="ECO:0007669"/>
    <property type="project" value="TreeGrafter"/>
</dbReference>
<dbReference type="SMART" id="SM00320">
    <property type="entry name" value="WD40"/>
    <property type="match status" value="5"/>
</dbReference>
<dbReference type="InterPro" id="IPR036322">
    <property type="entry name" value="WD40_repeat_dom_sf"/>
</dbReference>
<comment type="subcellular location">
    <subcellularLocation>
        <location evidence="1">Cytoplasm</location>
    </subcellularLocation>
</comment>
<dbReference type="PROSITE" id="PS50082">
    <property type="entry name" value="WD_REPEATS_2"/>
    <property type="match status" value="1"/>
</dbReference>
<feature type="region of interest" description="Disordered" evidence="6">
    <location>
        <begin position="21"/>
        <end position="117"/>
    </location>
</feature>
<gene>
    <name evidence="7" type="ORF">H2200_001105</name>
</gene>
<dbReference type="PROSITE" id="PS50294">
    <property type="entry name" value="WD_REPEATS_REGION"/>
    <property type="match status" value="1"/>
</dbReference>
<evidence type="ECO:0000256" key="6">
    <source>
        <dbReference type="SAM" id="MobiDB-lite"/>
    </source>
</evidence>
<dbReference type="GO" id="GO:0005868">
    <property type="term" value="C:cytoplasmic dynein complex"/>
    <property type="evidence" value="ECO:0007669"/>
    <property type="project" value="TreeGrafter"/>
</dbReference>